<name>A0A364XUF4_9BACT</name>
<dbReference type="InterPro" id="IPR012337">
    <property type="entry name" value="RNaseH-like_sf"/>
</dbReference>
<evidence type="ECO:0000256" key="1">
    <source>
        <dbReference type="ARBA" id="ARBA00009277"/>
    </source>
</evidence>
<accession>A0A364XUF4</accession>
<dbReference type="AlphaFoldDB" id="A0A364XUF4"/>
<keyword evidence="4" id="KW-1185">Reference proteome</keyword>
<dbReference type="SUPFAM" id="SSF53098">
    <property type="entry name" value="Ribonuclease H-like"/>
    <property type="match status" value="1"/>
</dbReference>
<evidence type="ECO:0000313" key="4">
    <source>
        <dbReference type="Proteomes" id="UP000251889"/>
    </source>
</evidence>
<proteinExistence type="inferred from homology"/>
<dbReference type="InterPro" id="IPR009057">
    <property type="entry name" value="Homeodomain-like_sf"/>
</dbReference>
<dbReference type="GO" id="GO:0003676">
    <property type="term" value="F:nucleic acid binding"/>
    <property type="evidence" value="ECO:0007669"/>
    <property type="project" value="InterPro"/>
</dbReference>
<dbReference type="Pfam" id="PF22483">
    <property type="entry name" value="Mu-transpos_C_2"/>
    <property type="match status" value="1"/>
</dbReference>
<gene>
    <name evidence="3" type="ORF">DQQ10_27665</name>
</gene>
<organism evidence="3 4">
    <name type="scientific">Pseudochryseolinea flava</name>
    <dbReference type="NCBI Taxonomy" id="2059302"/>
    <lineage>
        <taxon>Bacteria</taxon>
        <taxon>Pseudomonadati</taxon>
        <taxon>Bacteroidota</taxon>
        <taxon>Cytophagia</taxon>
        <taxon>Cytophagales</taxon>
        <taxon>Fulvivirgaceae</taxon>
        <taxon>Pseudochryseolinea</taxon>
    </lineage>
</organism>
<dbReference type="GO" id="GO:0015074">
    <property type="term" value="P:DNA integration"/>
    <property type="evidence" value="ECO:0007669"/>
    <property type="project" value="InterPro"/>
</dbReference>
<sequence length="521" mass="60272">MSKPLRMHQIKTIIELQLHGRSIRQIVRLTGLSRNTVRDYLRRMSATGMSSQELLSLDDESLSSLVYVDACEKSTAGRSIDDRHSDLKKHLEYYCSELKKRGVTKQLLWEEYRKVYPDGYRYTQFCAYLNQHLKLDEAVMYFTHQPAESSQIDFAGKKLSYVDRSTGECIECESLVCVLPFSHYMYVEAILSQKQEHFIPALGRFKKFIGGVTTCVKMDNMRTAVQRASRYEPVFTEAMEYFAAHYGTTAVTARVGKPRDKGSVEKAVDLAYKHIYAPLRNQVFHSLEELNAAIRRQLDLFNSRPFKNKTGSRKELFEQHEKPLLKPLPSSVYEIKHTTDSKVQRNYHVVVGEDRHQYSVPHTLIGKKLKIIYTSDTVEVYDGLKRVAIHKRSYRKYGHTTNIEHRPVNHQKVIEQRAWDDEYFLRNASYIGQSVQQVVKRILSSNGFYEQTYNSCLGILRLGKQYGNARLDAACKRALSAARVNYGMVENILKNNLDRAEVTVHNNIPDHNQIRGSKDYQ</sequence>
<dbReference type="Proteomes" id="UP000251889">
    <property type="component" value="Unassembled WGS sequence"/>
</dbReference>
<comment type="caution">
    <text evidence="3">The sequence shown here is derived from an EMBL/GenBank/DDBJ whole genome shotgun (WGS) entry which is preliminary data.</text>
</comment>
<evidence type="ECO:0000313" key="3">
    <source>
        <dbReference type="EMBL" id="RAV97578.1"/>
    </source>
</evidence>
<dbReference type="Gene3D" id="3.30.420.10">
    <property type="entry name" value="Ribonuclease H-like superfamily/Ribonuclease H"/>
    <property type="match status" value="1"/>
</dbReference>
<dbReference type="PANTHER" id="PTHR35004:SF8">
    <property type="entry name" value="TRANSPOSASE RV3428C-RELATED"/>
    <property type="match status" value="1"/>
</dbReference>
<feature type="domain" description="Integrase catalytic" evidence="2">
    <location>
        <begin position="142"/>
        <end position="322"/>
    </location>
</feature>
<comment type="similarity">
    <text evidence="1">Belongs to the transposase IS21/IS408/IS1162 family.</text>
</comment>
<protein>
    <submittedName>
        <fullName evidence="3">IS21 family transposase</fullName>
    </submittedName>
</protein>
<dbReference type="EMBL" id="QMFY01000040">
    <property type="protein sequence ID" value="RAV97578.1"/>
    <property type="molecule type" value="Genomic_DNA"/>
</dbReference>
<dbReference type="NCBIfam" id="NF033546">
    <property type="entry name" value="transpos_IS21"/>
    <property type="match status" value="1"/>
</dbReference>
<reference evidence="3 4" key="1">
    <citation type="submission" date="2018-06" db="EMBL/GenBank/DDBJ databases">
        <title>Chryseolinea flavus sp. nov., a member of the phylum Bacteroidetes isolated from soil.</title>
        <authorList>
            <person name="Li Y."/>
            <person name="Wang J."/>
        </authorList>
    </citation>
    <scope>NUCLEOTIDE SEQUENCE [LARGE SCALE GENOMIC DNA]</scope>
    <source>
        <strain evidence="3 4">SDU1-6</strain>
    </source>
</reference>
<dbReference type="InterPro" id="IPR001584">
    <property type="entry name" value="Integrase_cat-core"/>
</dbReference>
<dbReference type="PANTHER" id="PTHR35004">
    <property type="entry name" value="TRANSPOSASE RV3428C-RELATED"/>
    <property type="match status" value="1"/>
</dbReference>
<dbReference type="SUPFAM" id="SSF46689">
    <property type="entry name" value="Homeodomain-like"/>
    <property type="match status" value="1"/>
</dbReference>
<evidence type="ECO:0000259" key="2">
    <source>
        <dbReference type="PROSITE" id="PS50994"/>
    </source>
</evidence>
<dbReference type="PROSITE" id="PS50994">
    <property type="entry name" value="INTEGRASE"/>
    <property type="match status" value="1"/>
</dbReference>
<dbReference type="InterPro" id="IPR036397">
    <property type="entry name" value="RNaseH_sf"/>
</dbReference>
<dbReference type="OrthoDB" id="3193769at2"/>
<dbReference type="InterPro" id="IPR054353">
    <property type="entry name" value="IstA-like_C"/>
</dbReference>